<dbReference type="EMBL" id="LNIX01000008">
    <property type="protein sequence ID" value="OXA51074.1"/>
    <property type="molecule type" value="Genomic_DNA"/>
</dbReference>
<accession>A0A226E219</accession>
<dbReference type="InterPro" id="IPR002048">
    <property type="entry name" value="EF_hand_dom"/>
</dbReference>
<evidence type="ECO:0000256" key="1">
    <source>
        <dbReference type="ARBA" id="ARBA00022837"/>
    </source>
</evidence>
<dbReference type="GO" id="GO:0005509">
    <property type="term" value="F:calcium ion binding"/>
    <property type="evidence" value="ECO:0007669"/>
    <property type="project" value="InterPro"/>
</dbReference>
<evidence type="ECO:0000313" key="3">
    <source>
        <dbReference type="EMBL" id="OXA51074.1"/>
    </source>
</evidence>
<dbReference type="PANTHER" id="PTHR12978">
    <property type="entry name" value="HISTIDINE TRIAD HIT PROTEIN MEMBER"/>
    <property type="match status" value="1"/>
</dbReference>
<dbReference type="PROSITE" id="PS00018">
    <property type="entry name" value="EF_HAND_1"/>
    <property type="match status" value="3"/>
</dbReference>
<sequence>MVNPDLLYLVEETAQIYNEVALPLIHEMTSNLDDQPKYKWMFEAVKRQVPLDMIIYDDSCPTNGFILLPDRAWDGTDKNIYLLAIVNQKGIKSLRDLNQTHLPLLENILWSGSEIMEEKYGLKRSQLRIYFHYHPTYYHLHVHFNPLNYDAPDVSKDGAIQKEDFDLAIKSICKARGYQEGTPSYGQVSDAFLKVWEGLRQQGDADGDDEVDRNEWVTLWTSGGASESWKKLYMDFMFKLFDADDDGSISGEEFVMITGAFGVPKDEAVSAFKKISNDGKVEVSKDSYGKLWEEFFTSDDPSKPGNNIFGKLW</sequence>
<dbReference type="Pfam" id="PF11969">
    <property type="entry name" value="DcpS_C"/>
    <property type="match status" value="1"/>
</dbReference>
<dbReference type="InterPro" id="IPR036265">
    <property type="entry name" value="HIT-like_sf"/>
</dbReference>
<dbReference type="PROSITE" id="PS50222">
    <property type="entry name" value="EF_HAND_2"/>
    <property type="match status" value="1"/>
</dbReference>
<dbReference type="Gene3D" id="1.10.238.10">
    <property type="entry name" value="EF-hand"/>
    <property type="match status" value="1"/>
</dbReference>
<keyword evidence="4" id="KW-1185">Reference proteome</keyword>
<name>A0A226E219_FOLCA</name>
<protein>
    <submittedName>
        <fullName evidence="3">M7GpppX diphosphatase</fullName>
    </submittedName>
</protein>
<dbReference type="GO" id="GO:0000340">
    <property type="term" value="F:RNA 7-methylguanosine cap binding"/>
    <property type="evidence" value="ECO:0007669"/>
    <property type="project" value="TreeGrafter"/>
</dbReference>
<dbReference type="GO" id="GO:0000290">
    <property type="term" value="P:deadenylation-dependent decapping of nuclear-transcribed mRNA"/>
    <property type="evidence" value="ECO:0007669"/>
    <property type="project" value="InterPro"/>
</dbReference>
<feature type="domain" description="EF-hand" evidence="2">
    <location>
        <begin position="229"/>
        <end position="264"/>
    </location>
</feature>
<dbReference type="PANTHER" id="PTHR12978:SF0">
    <property type="entry name" value="M7GPPPX DIPHOSPHATASE"/>
    <property type="match status" value="1"/>
</dbReference>
<dbReference type="SUPFAM" id="SSF47473">
    <property type="entry name" value="EF-hand"/>
    <property type="match status" value="1"/>
</dbReference>
<dbReference type="InterPro" id="IPR008594">
    <property type="entry name" value="DcpS/DCS2"/>
</dbReference>
<evidence type="ECO:0000313" key="4">
    <source>
        <dbReference type="Proteomes" id="UP000198287"/>
    </source>
</evidence>
<dbReference type="Proteomes" id="UP000198287">
    <property type="component" value="Unassembled WGS sequence"/>
</dbReference>
<organism evidence="3 4">
    <name type="scientific">Folsomia candida</name>
    <name type="common">Springtail</name>
    <dbReference type="NCBI Taxonomy" id="158441"/>
    <lineage>
        <taxon>Eukaryota</taxon>
        <taxon>Metazoa</taxon>
        <taxon>Ecdysozoa</taxon>
        <taxon>Arthropoda</taxon>
        <taxon>Hexapoda</taxon>
        <taxon>Collembola</taxon>
        <taxon>Entomobryomorpha</taxon>
        <taxon>Isotomoidea</taxon>
        <taxon>Isotomidae</taxon>
        <taxon>Proisotominae</taxon>
        <taxon>Folsomia</taxon>
    </lineage>
</organism>
<dbReference type="SUPFAM" id="SSF54197">
    <property type="entry name" value="HIT-like"/>
    <property type="match status" value="1"/>
</dbReference>
<dbReference type="InterPro" id="IPR018247">
    <property type="entry name" value="EF_Hand_1_Ca_BS"/>
</dbReference>
<reference evidence="3 4" key="1">
    <citation type="submission" date="2015-12" db="EMBL/GenBank/DDBJ databases">
        <title>The genome of Folsomia candida.</title>
        <authorList>
            <person name="Faddeeva A."/>
            <person name="Derks M.F."/>
            <person name="Anvar Y."/>
            <person name="Smit S."/>
            <person name="Van Straalen N."/>
            <person name="Roelofs D."/>
        </authorList>
    </citation>
    <scope>NUCLEOTIDE SEQUENCE [LARGE SCALE GENOMIC DNA]</scope>
    <source>
        <strain evidence="3 4">VU population</strain>
        <tissue evidence="3">Whole body</tissue>
    </source>
</reference>
<dbReference type="GO" id="GO:0016787">
    <property type="term" value="F:hydrolase activity"/>
    <property type="evidence" value="ECO:0007669"/>
    <property type="project" value="InterPro"/>
</dbReference>
<dbReference type="GO" id="GO:0005634">
    <property type="term" value="C:nucleus"/>
    <property type="evidence" value="ECO:0007669"/>
    <property type="project" value="TreeGrafter"/>
</dbReference>
<dbReference type="OrthoDB" id="9974725at2759"/>
<dbReference type="Gene3D" id="3.30.428.10">
    <property type="entry name" value="HIT-like"/>
    <property type="match status" value="1"/>
</dbReference>
<dbReference type="STRING" id="158441.A0A226E219"/>
<evidence type="ECO:0000259" key="2">
    <source>
        <dbReference type="PROSITE" id="PS50222"/>
    </source>
</evidence>
<comment type="caution">
    <text evidence="3">The sequence shown here is derived from an EMBL/GenBank/DDBJ whole genome shotgun (WGS) entry which is preliminary data.</text>
</comment>
<proteinExistence type="predicted"/>
<gene>
    <name evidence="3" type="ORF">Fcan01_14585</name>
</gene>
<dbReference type="GO" id="GO:0000932">
    <property type="term" value="C:P-body"/>
    <property type="evidence" value="ECO:0007669"/>
    <property type="project" value="TreeGrafter"/>
</dbReference>
<dbReference type="AlphaFoldDB" id="A0A226E219"/>
<dbReference type="InterPro" id="IPR011992">
    <property type="entry name" value="EF-hand-dom_pair"/>
</dbReference>
<keyword evidence="1" id="KW-0106">Calcium</keyword>